<organism evidence="1 2">
    <name type="scientific">Auriscalpium vulgare</name>
    <dbReference type="NCBI Taxonomy" id="40419"/>
    <lineage>
        <taxon>Eukaryota</taxon>
        <taxon>Fungi</taxon>
        <taxon>Dikarya</taxon>
        <taxon>Basidiomycota</taxon>
        <taxon>Agaricomycotina</taxon>
        <taxon>Agaricomycetes</taxon>
        <taxon>Russulales</taxon>
        <taxon>Auriscalpiaceae</taxon>
        <taxon>Auriscalpium</taxon>
    </lineage>
</organism>
<accession>A0ACB8S901</accession>
<proteinExistence type="predicted"/>
<dbReference type="Proteomes" id="UP000814033">
    <property type="component" value="Unassembled WGS sequence"/>
</dbReference>
<reference evidence="1" key="1">
    <citation type="submission" date="2021-02" db="EMBL/GenBank/DDBJ databases">
        <authorList>
            <consortium name="DOE Joint Genome Institute"/>
            <person name="Ahrendt S."/>
            <person name="Looney B.P."/>
            <person name="Miyauchi S."/>
            <person name="Morin E."/>
            <person name="Drula E."/>
            <person name="Courty P.E."/>
            <person name="Chicoki N."/>
            <person name="Fauchery L."/>
            <person name="Kohler A."/>
            <person name="Kuo A."/>
            <person name="Labutti K."/>
            <person name="Pangilinan J."/>
            <person name="Lipzen A."/>
            <person name="Riley R."/>
            <person name="Andreopoulos W."/>
            <person name="He G."/>
            <person name="Johnson J."/>
            <person name="Barry K.W."/>
            <person name="Grigoriev I.V."/>
            <person name="Nagy L."/>
            <person name="Hibbett D."/>
            <person name="Henrissat B."/>
            <person name="Matheny P.B."/>
            <person name="Labbe J."/>
            <person name="Martin F."/>
        </authorList>
    </citation>
    <scope>NUCLEOTIDE SEQUENCE</scope>
    <source>
        <strain evidence="1">FP105234-sp</strain>
    </source>
</reference>
<evidence type="ECO:0000313" key="1">
    <source>
        <dbReference type="EMBL" id="KAI0052657.1"/>
    </source>
</evidence>
<gene>
    <name evidence="1" type="ORF">FA95DRAFT_1586553</name>
</gene>
<reference evidence="1" key="2">
    <citation type="journal article" date="2022" name="New Phytol.">
        <title>Evolutionary transition to the ectomycorrhizal habit in the genomes of a hyperdiverse lineage of mushroom-forming fungi.</title>
        <authorList>
            <person name="Looney B."/>
            <person name="Miyauchi S."/>
            <person name="Morin E."/>
            <person name="Drula E."/>
            <person name="Courty P.E."/>
            <person name="Kohler A."/>
            <person name="Kuo A."/>
            <person name="LaButti K."/>
            <person name="Pangilinan J."/>
            <person name="Lipzen A."/>
            <person name="Riley R."/>
            <person name="Andreopoulos W."/>
            <person name="He G."/>
            <person name="Johnson J."/>
            <person name="Nolan M."/>
            <person name="Tritt A."/>
            <person name="Barry K.W."/>
            <person name="Grigoriev I.V."/>
            <person name="Nagy L.G."/>
            <person name="Hibbett D."/>
            <person name="Henrissat B."/>
            <person name="Matheny P.B."/>
            <person name="Labbe J."/>
            <person name="Martin F.M."/>
        </authorList>
    </citation>
    <scope>NUCLEOTIDE SEQUENCE</scope>
    <source>
        <strain evidence="1">FP105234-sp</strain>
    </source>
</reference>
<dbReference type="EMBL" id="MU275844">
    <property type="protein sequence ID" value="KAI0052657.1"/>
    <property type="molecule type" value="Genomic_DNA"/>
</dbReference>
<comment type="caution">
    <text evidence="1">The sequence shown here is derived from an EMBL/GenBank/DDBJ whole genome shotgun (WGS) entry which is preliminary data.</text>
</comment>
<keyword evidence="2" id="KW-1185">Reference proteome</keyword>
<sequence>MSPAPFALRIQHGITGGFAPPRPSAVHEFSLEPSSQFIALTSQIRDHGTPTLLAHPSKSVHVSDETTALVNELQTILKRLPTENPPSTDIYQQDIGIFWQGSDGFSWFNAAPSGCGGFESDVKVTDDDKKAFGRAIEITEDLVSKGVAKEIA</sequence>
<evidence type="ECO:0000313" key="2">
    <source>
        <dbReference type="Proteomes" id="UP000814033"/>
    </source>
</evidence>
<protein>
    <submittedName>
        <fullName evidence="1">Uncharacterized protein</fullName>
    </submittedName>
</protein>
<name>A0ACB8S901_9AGAM</name>